<evidence type="ECO:0000256" key="9">
    <source>
        <dbReference type="ARBA" id="ARBA00023237"/>
    </source>
</evidence>
<evidence type="ECO:0000256" key="3">
    <source>
        <dbReference type="ARBA" id="ARBA00022452"/>
    </source>
</evidence>
<dbReference type="STRING" id="1194090.SAMN05443144_107120"/>
<evidence type="ECO:0000256" key="7">
    <source>
        <dbReference type="ARBA" id="ARBA00023136"/>
    </source>
</evidence>
<dbReference type="AlphaFoldDB" id="A0A1M5AML0"/>
<dbReference type="Gene3D" id="2.60.40.1120">
    <property type="entry name" value="Carboxypeptidase-like, regulatory domain"/>
    <property type="match status" value="1"/>
</dbReference>
<dbReference type="InterPro" id="IPR000531">
    <property type="entry name" value="Beta-barrel_TonB"/>
</dbReference>
<name>A0A1M5AML0_9BACT</name>
<keyword evidence="3 10" id="KW-1134">Transmembrane beta strand</keyword>
<evidence type="ECO:0000256" key="1">
    <source>
        <dbReference type="ARBA" id="ARBA00004571"/>
    </source>
</evidence>
<evidence type="ECO:0000256" key="2">
    <source>
        <dbReference type="ARBA" id="ARBA00022448"/>
    </source>
</evidence>
<protein>
    <submittedName>
        <fullName evidence="15">TonB-linked outer membrane protein, SusC/RagA family</fullName>
    </submittedName>
</protein>
<proteinExistence type="inferred from homology"/>
<keyword evidence="4 10" id="KW-0812">Transmembrane</keyword>
<dbReference type="OrthoDB" id="9768177at2"/>
<dbReference type="Proteomes" id="UP000184041">
    <property type="component" value="Unassembled WGS sequence"/>
</dbReference>
<sequence length="1105" mass="121681">MFRKLLYAVIVCLISAGTAFAQTGSLSGTVTDASSGETLPGVNVFLPELDRGTATNAQGEYTIEDIEYGTYTIRVTYVGYATVEQEITVDQGTVTLDFALTSELQELDDVIVTAYGIEQNLNELPYSAQQVSGETISESRTSNFITSLSGRVAGLKISNNNGMGGSTNIVMRGYKSISGNNQVLFVVDGVPYANEEFNTDDVEEGFAGYDYGNTGVDINPDNIESVNVMKGPAAAALYGSRAANGAIVIQTKAGNKGRRPVEVTFNTGVEVSRMDPSTFVDHQMEYGAGYYGAEGYIYESLGLSGFGESDINGDGEDELIGNYFDDSSFGPRFDPNTEVYQWDAFVEGSPNFGQPTPWVAPKNTPKDFFETGTNFSNSIQINGGFEGGYYNMGYSQNNTTGIMPNSKLDKNKLNFAAGYDVSDRLQVSGKIQYSRTDGRARPATGYSTTLSMFRQWWATNIDIAQQRQAYFRNRTNETWNWASGQAGEQPIYWNNVYWQRYENFQTDLRDRYFGYVEANYEISNWLGVTGRVSLDSYQQRIEERNNKTSVGHGGDDPELKGYRQRNQSFAEYNYDLLANYDKQLSEKVNIDGVVGMNIRRNHKVGITAETNGGLVVPSLYSLDNSVNQILYPEETDEQVGVNGYFASFNINYDELAYLEATGRRDKSSSLPEGENVYYYPSVSAGLNFSEFIEADWLTFGKLRGSWAEVGNTAPPHSILDTYDRPSNFGSAGLYTLPNTKNNPTLKPERTKSWEIGLQMELFNNRFSYDVNYYDQNTLNQILATEVSRSTGYAFKYVNAGNVENRGWEVTATGRPIVTQDFSWVITANWNKNINKVKSLAPDIDNYQLGAPQGDVTISAAIGQAYGAIRGGDFISSIDGNGDGELNDSWSEYGGRRLINPETGFYQMTSTSNNIIGNSNPDWTGGVSNRLNYKNWSLNFLVDVQWGGDIFSLDQYYGQATGQYPVTAGLNDLGNPKRDPVADGGGVILEGVLPDGSENDVRAEAGSILGAYGYVTNPAANFIYDGSYVKLREIGLSYSLPQNLVDKIGVIRGASLSAIGRNLWIIHKNLPHADPEQGIAAGNVQGYQGAAHPSTRNMTFNLKLQF</sequence>
<keyword evidence="9 10" id="KW-0998">Cell outer membrane</keyword>
<dbReference type="GO" id="GO:0009279">
    <property type="term" value="C:cell outer membrane"/>
    <property type="evidence" value="ECO:0007669"/>
    <property type="project" value="UniProtKB-SubCell"/>
</dbReference>
<dbReference type="NCBIfam" id="TIGR04057">
    <property type="entry name" value="SusC_RagA_signa"/>
    <property type="match status" value="1"/>
</dbReference>
<dbReference type="InterPro" id="IPR039426">
    <property type="entry name" value="TonB-dep_rcpt-like"/>
</dbReference>
<feature type="signal peptide" evidence="12">
    <location>
        <begin position="1"/>
        <end position="21"/>
    </location>
</feature>
<evidence type="ECO:0000256" key="11">
    <source>
        <dbReference type="RuleBase" id="RU003357"/>
    </source>
</evidence>
<evidence type="ECO:0000256" key="5">
    <source>
        <dbReference type="ARBA" id="ARBA00022729"/>
    </source>
</evidence>
<accession>A0A1M5AML0</accession>
<dbReference type="PANTHER" id="PTHR30069">
    <property type="entry name" value="TONB-DEPENDENT OUTER MEMBRANE RECEPTOR"/>
    <property type="match status" value="1"/>
</dbReference>
<dbReference type="PANTHER" id="PTHR30069:SF29">
    <property type="entry name" value="HEMOGLOBIN AND HEMOGLOBIN-HAPTOGLOBIN-BINDING PROTEIN 1-RELATED"/>
    <property type="match status" value="1"/>
</dbReference>
<evidence type="ECO:0000256" key="10">
    <source>
        <dbReference type="PROSITE-ProRule" id="PRU01360"/>
    </source>
</evidence>
<dbReference type="GO" id="GO:0015344">
    <property type="term" value="F:siderophore uptake transmembrane transporter activity"/>
    <property type="evidence" value="ECO:0007669"/>
    <property type="project" value="TreeGrafter"/>
</dbReference>
<dbReference type="Pfam" id="PF00593">
    <property type="entry name" value="TonB_dep_Rec_b-barrel"/>
    <property type="match status" value="1"/>
</dbReference>
<dbReference type="InterPro" id="IPR012910">
    <property type="entry name" value="Plug_dom"/>
</dbReference>
<dbReference type="Pfam" id="PF07715">
    <property type="entry name" value="Plug"/>
    <property type="match status" value="1"/>
</dbReference>
<evidence type="ECO:0000256" key="8">
    <source>
        <dbReference type="ARBA" id="ARBA00023170"/>
    </source>
</evidence>
<dbReference type="Gene3D" id="2.170.130.10">
    <property type="entry name" value="TonB-dependent receptor, plug domain"/>
    <property type="match status" value="1"/>
</dbReference>
<comment type="subcellular location">
    <subcellularLocation>
        <location evidence="1 10">Cell outer membrane</location>
        <topology evidence="1 10">Multi-pass membrane protein</topology>
    </subcellularLocation>
</comment>
<reference evidence="15 16" key="1">
    <citation type="submission" date="2016-11" db="EMBL/GenBank/DDBJ databases">
        <authorList>
            <person name="Jaros S."/>
            <person name="Januszkiewicz K."/>
            <person name="Wedrychowicz H."/>
        </authorList>
    </citation>
    <scope>NUCLEOTIDE SEQUENCE [LARGE SCALE GENOMIC DNA]</scope>
    <source>
        <strain evidence="15 16">DSM 21986</strain>
    </source>
</reference>
<dbReference type="PROSITE" id="PS52016">
    <property type="entry name" value="TONB_DEPENDENT_REC_3"/>
    <property type="match status" value="1"/>
</dbReference>
<comment type="similarity">
    <text evidence="10 11">Belongs to the TonB-dependent receptor family.</text>
</comment>
<dbReference type="InterPro" id="IPR008969">
    <property type="entry name" value="CarboxyPept-like_regulatory"/>
</dbReference>
<dbReference type="InterPro" id="IPR037066">
    <property type="entry name" value="Plug_dom_sf"/>
</dbReference>
<feature type="domain" description="TonB-dependent receptor-like beta-barrel" evidence="13">
    <location>
        <begin position="469"/>
        <end position="958"/>
    </location>
</feature>
<dbReference type="RefSeq" id="WP_073062124.1">
    <property type="nucleotide sequence ID" value="NZ_FQUS01000007.1"/>
</dbReference>
<dbReference type="NCBIfam" id="TIGR04056">
    <property type="entry name" value="OMP_RagA_SusC"/>
    <property type="match status" value="1"/>
</dbReference>
<dbReference type="Gene3D" id="2.40.170.20">
    <property type="entry name" value="TonB-dependent receptor, beta-barrel domain"/>
    <property type="match status" value="1"/>
</dbReference>
<evidence type="ECO:0000313" key="15">
    <source>
        <dbReference type="EMBL" id="SHF31473.1"/>
    </source>
</evidence>
<keyword evidence="16" id="KW-1185">Reference proteome</keyword>
<dbReference type="EMBL" id="FQUS01000007">
    <property type="protein sequence ID" value="SHF31473.1"/>
    <property type="molecule type" value="Genomic_DNA"/>
</dbReference>
<evidence type="ECO:0000256" key="4">
    <source>
        <dbReference type="ARBA" id="ARBA00022692"/>
    </source>
</evidence>
<evidence type="ECO:0000259" key="14">
    <source>
        <dbReference type="Pfam" id="PF07715"/>
    </source>
</evidence>
<dbReference type="SUPFAM" id="SSF56935">
    <property type="entry name" value="Porins"/>
    <property type="match status" value="1"/>
</dbReference>
<dbReference type="SUPFAM" id="SSF49464">
    <property type="entry name" value="Carboxypeptidase regulatory domain-like"/>
    <property type="match status" value="1"/>
</dbReference>
<evidence type="ECO:0000259" key="13">
    <source>
        <dbReference type="Pfam" id="PF00593"/>
    </source>
</evidence>
<dbReference type="InterPro" id="IPR023996">
    <property type="entry name" value="TonB-dep_OMP_SusC/RagA"/>
</dbReference>
<gene>
    <name evidence="15" type="ORF">SAMN05443144_107120</name>
</gene>
<keyword evidence="7 10" id="KW-0472">Membrane</keyword>
<keyword evidence="6 11" id="KW-0798">TonB box</keyword>
<evidence type="ECO:0000256" key="12">
    <source>
        <dbReference type="SAM" id="SignalP"/>
    </source>
</evidence>
<dbReference type="InterPro" id="IPR036942">
    <property type="entry name" value="Beta-barrel_TonB_sf"/>
</dbReference>
<keyword evidence="8" id="KW-0675">Receptor</keyword>
<evidence type="ECO:0000256" key="6">
    <source>
        <dbReference type="ARBA" id="ARBA00023077"/>
    </source>
</evidence>
<dbReference type="GO" id="GO:0044718">
    <property type="term" value="P:siderophore transmembrane transport"/>
    <property type="evidence" value="ECO:0007669"/>
    <property type="project" value="TreeGrafter"/>
</dbReference>
<keyword evidence="2 10" id="KW-0813">Transport</keyword>
<evidence type="ECO:0000313" key="16">
    <source>
        <dbReference type="Proteomes" id="UP000184041"/>
    </source>
</evidence>
<keyword evidence="5 12" id="KW-0732">Signal</keyword>
<dbReference type="Pfam" id="PF13715">
    <property type="entry name" value="CarbopepD_reg_2"/>
    <property type="match status" value="1"/>
</dbReference>
<feature type="domain" description="TonB-dependent receptor plug" evidence="14">
    <location>
        <begin position="121"/>
        <end position="246"/>
    </location>
</feature>
<organism evidence="15 16">
    <name type="scientific">Fodinibius roseus</name>
    <dbReference type="NCBI Taxonomy" id="1194090"/>
    <lineage>
        <taxon>Bacteria</taxon>
        <taxon>Pseudomonadati</taxon>
        <taxon>Balneolota</taxon>
        <taxon>Balneolia</taxon>
        <taxon>Balneolales</taxon>
        <taxon>Balneolaceae</taxon>
        <taxon>Fodinibius</taxon>
    </lineage>
</organism>
<dbReference type="InterPro" id="IPR023997">
    <property type="entry name" value="TonB-dep_OMP_SusC/RagA_CS"/>
</dbReference>
<feature type="chain" id="PRO_5012070111" evidence="12">
    <location>
        <begin position="22"/>
        <end position="1105"/>
    </location>
</feature>